<dbReference type="Proteomes" id="UP001145087">
    <property type="component" value="Unassembled WGS sequence"/>
</dbReference>
<keyword evidence="2" id="KW-1003">Cell membrane</keyword>
<sequence length="809" mass="91064">MKQFYHLKIAFRILSRDIKNSAFLLTSISVGLITFILVSGYVFYEKGFDRVFPDNKQIYRVSTDIHSGNELSISIPQCERGVAATLKEIYPQVTAAGYLTATNNPQYKIGDEIFTNNHIYHASAGFLDVFSIALMQGNKSEVLTRPYMAIISESTAKRYFGDANPVGQILFKYPAYEYTIEGVFKDIPTQAHFNAEVLLSYHDDMHLPPPAKAQWGETGFYTYLKLDENTDVTQIESAINTIVTENKKIQFEKSNVSHLYLLQPLNEIHLYSQMKNELETNSRAQYVTLIFIIGILIFCASGFNYIQFAFSRLINSAKKNGIKKINGATRSEILWSSLAESIIIHFFAVLISLGIGWMLIPVMKNQFGIFLTPVFSSPLFLATLFSIISFSIVIGGIIPALLINRFNSLELLKLRYKPVSKGLSFRQVIVVAQFVIIIAIMAGIAGVNKQVNFLVDKDKGFDVKNTIVVKVPMNLRKTSQRINNLQAFEEELLSHNSILGFSSSNVIPGDISAYNFNFTETLSGKGGKAALIVADDNFITNYNIPLLAGTNFRGKGSSSDNNSCIINRAGLQYLGFQNPYEAIGRKIKMEDESGMQKFEVAVIGVAENVDFSDAKESHKPMVLINWTENMIWGKYSVKLSSADFASVIPFIKAKFSGTFPNYPFEYLIVEDYYNRQFDKEIQLVKIFQLFIVVAIFISVINLFSIAWLISLARVKEIGVRKVNGAKISEILTMLNKDFVKWVAIAFVIATPIAYYAINKWLENFAYKTTLSWWIFVLAGVLALGIALLTVSWQSWRAATRNPVEALRYE</sequence>
<dbReference type="GO" id="GO:0005886">
    <property type="term" value="C:plasma membrane"/>
    <property type="evidence" value="ECO:0007669"/>
    <property type="project" value="UniProtKB-SubCell"/>
</dbReference>
<comment type="caution">
    <text evidence="9">The sequence shown here is derived from an EMBL/GenBank/DDBJ whole genome shotgun (WGS) entry which is preliminary data.</text>
</comment>
<accession>A0A9X3J646</accession>
<feature type="domain" description="ABC3 transporter permease C-terminal" evidence="7">
    <location>
        <begin position="689"/>
        <end position="802"/>
    </location>
</feature>
<gene>
    <name evidence="9" type="ORF">OU798_02875</name>
</gene>
<evidence type="ECO:0000313" key="9">
    <source>
        <dbReference type="EMBL" id="MCY1719265.1"/>
    </source>
</evidence>
<feature type="transmembrane region" description="Helical" evidence="6">
    <location>
        <begin position="424"/>
        <end position="447"/>
    </location>
</feature>
<feature type="transmembrane region" description="Helical" evidence="6">
    <location>
        <begin position="333"/>
        <end position="360"/>
    </location>
</feature>
<proteinExistence type="predicted"/>
<feature type="transmembrane region" description="Helical" evidence="6">
    <location>
        <begin position="769"/>
        <end position="790"/>
    </location>
</feature>
<evidence type="ECO:0000256" key="4">
    <source>
        <dbReference type="ARBA" id="ARBA00022989"/>
    </source>
</evidence>
<evidence type="ECO:0000256" key="3">
    <source>
        <dbReference type="ARBA" id="ARBA00022692"/>
    </source>
</evidence>
<reference evidence="9" key="1">
    <citation type="submission" date="2022-11" db="EMBL/GenBank/DDBJ databases">
        <title>Marilongibacter aestuarii gen. nov., sp. nov., isolated from tidal flat sediment.</title>
        <authorList>
            <person name="Jiayan W."/>
        </authorList>
    </citation>
    <scope>NUCLEOTIDE SEQUENCE</scope>
    <source>
        <strain evidence="9">Z1-6</strain>
    </source>
</reference>
<feature type="transmembrane region" description="Helical" evidence="6">
    <location>
        <begin position="686"/>
        <end position="711"/>
    </location>
</feature>
<feature type="domain" description="MacB-like periplasmic core" evidence="8">
    <location>
        <begin position="22"/>
        <end position="241"/>
    </location>
</feature>
<name>A0A9X3J646_9BACT</name>
<keyword evidence="10" id="KW-1185">Reference proteome</keyword>
<organism evidence="9 10">
    <name type="scientific">Draconibacterium aestuarii</name>
    <dbReference type="NCBI Taxonomy" id="2998507"/>
    <lineage>
        <taxon>Bacteria</taxon>
        <taxon>Pseudomonadati</taxon>
        <taxon>Bacteroidota</taxon>
        <taxon>Bacteroidia</taxon>
        <taxon>Marinilabiliales</taxon>
        <taxon>Prolixibacteraceae</taxon>
        <taxon>Draconibacterium</taxon>
    </lineage>
</organism>
<dbReference type="GO" id="GO:0022857">
    <property type="term" value="F:transmembrane transporter activity"/>
    <property type="evidence" value="ECO:0007669"/>
    <property type="project" value="TreeGrafter"/>
</dbReference>
<dbReference type="RefSeq" id="WP_343331600.1">
    <property type="nucleotide sequence ID" value="NZ_JAPOHD010000005.1"/>
</dbReference>
<feature type="transmembrane region" description="Helical" evidence="6">
    <location>
        <begin position="738"/>
        <end position="757"/>
    </location>
</feature>
<dbReference type="EMBL" id="JAPOHD010000005">
    <property type="protein sequence ID" value="MCY1719265.1"/>
    <property type="molecule type" value="Genomic_DNA"/>
</dbReference>
<feature type="transmembrane region" description="Helical" evidence="6">
    <location>
        <begin position="380"/>
        <end position="403"/>
    </location>
</feature>
<keyword evidence="5 6" id="KW-0472">Membrane</keyword>
<dbReference type="Pfam" id="PF02687">
    <property type="entry name" value="FtsX"/>
    <property type="match status" value="2"/>
</dbReference>
<keyword evidence="3 6" id="KW-0812">Transmembrane</keyword>
<feature type="domain" description="ABC3 transporter permease C-terminal" evidence="7">
    <location>
        <begin position="292"/>
        <end position="406"/>
    </location>
</feature>
<dbReference type="InterPro" id="IPR025857">
    <property type="entry name" value="MacB_PCD"/>
</dbReference>
<evidence type="ECO:0000256" key="5">
    <source>
        <dbReference type="ARBA" id="ARBA00023136"/>
    </source>
</evidence>
<dbReference type="InterPro" id="IPR003838">
    <property type="entry name" value="ABC3_permease_C"/>
</dbReference>
<feature type="transmembrane region" description="Helical" evidence="6">
    <location>
        <begin position="286"/>
        <end position="306"/>
    </location>
</feature>
<dbReference type="PANTHER" id="PTHR30572:SF18">
    <property type="entry name" value="ABC-TYPE MACROLIDE FAMILY EXPORT SYSTEM PERMEASE COMPONENT 2"/>
    <property type="match status" value="1"/>
</dbReference>
<evidence type="ECO:0000256" key="1">
    <source>
        <dbReference type="ARBA" id="ARBA00004651"/>
    </source>
</evidence>
<evidence type="ECO:0000256" key="6">
    <source>
        <dbReference type="SAM" id="Phobius"/>
    </source>
</evidence>
<evidence type="ECO:0000259" key="8">
    <source>
        <dbReference type="Pfam" id="PF12704"/>
    </source>
</evidence>
<dbReference type="Pfam" id="PF12704">
    <property type="entry name" value="MacB_PCD"/>
    <property type="match status" value="1"/>
</dbReference>
<keyword evidence="4 6" id="KW-1133">Transmembrane helix</keyword>
<comment type="subcellular location">
    <subcellularLocation>
        <location evidence="1">Cell membrane</location>
        <topology evidence="1">Multi-pass membrane protein</topology>
    </subcellularLocation>
</comment>
<dbReference type="AlphaFoldDB" id="A0A9X3J646"/>
<evidence type="ECO:0000259" key="7">
    <source>
        <dbReference type="Pfam" id="PF02687"/>
    </source>
</evidence>
<protein>
    <submittedName>
        <fullName evidence="9">ABC transporter permease</fullName>
    </submittedName>
</protein>
<dbReference type="InterPro" id="IPR050250">
    <property type="entry name" value="Macrolide_Exporter_MacB"/>
</dbReference>
<evidence type="ECO:0000313" key="10">
    <source>
        <dbReference type="Proteomes" id="UP001145087"/>
    </source>
</evidence>
<dbReference type="PANTHER" id="PTHR30572">
    <property type="entry name" value="MEMBRANE COMPONENT OF TRANSPORTER-RELATED"/>
    <property type="match status" value="1"/>
</dbReference>
<evidence type="ECO:0000256" key="2">
    <source>
        <dbReference type="ARBA" id="ARBA00022475"/>
    </source>
</evidence>
<feature type="transmembrane region" description="Helical" evidence="6">
    <location>
        <begin position="21"/>
        <end position="44"/>
    </location>
</feature>